<dbReference type="EMBL" id="JAPFFK010000011">
    <property type="protein sequence ID" value="KAJ6734430.1"/>
    <property type="molecule type" value="Genomic_DNA"/>
</dbReference>
<organism evidence="2 3">
    <name type="scientific">Salix purpurea</name>
    <name type="common">Purple osier willow</name>
    <dbReference type="NCBI Taxonomy" id="77065"/>
    <lineage>
        <taxon>Eukaryota</taxon>
        <taxon>Viridiplantae</taxon>
        <taxon>Streptophyta</taxon>
        <taxon>Embryophyta</taxon>
        <taxon>Tracheophyta</taxon>
        <taxon>Spermatophyta</taxon>
        <taxon>Magnoliopsida</taxon>
        <taxon>eudicotyledons</taxon>
        <taxon>Gunneridae</taxon>
        <taxon>Pentapetalae</taxon>
        <taxon>rosids</taxon>
        <taxon>fabids</taxon>
        <taxon>Malpighiales</taxon>
        <taxon>Salicaceae</taxon>
        <taxon>Saliceae</taxon>
        <taxon>Salix</taxon>
    </lineage>
</organism>
<dbReference type="Proteomes" id="UP001151532">
    <property type="component" value="Chromosome 17"/>
</dbReference>
<comment type="caution">
    <text evidence="2">The sequence shown here is derived from an EMBL/GenBank/DDBJ whole genome shotgun (WGS) entry which is preliminary data.</text>
</comment>
<reference evidence="2" key="2">
    <citation type="journal article" date="2023" name="Int. J. Mol. Sci.">
        <title>De Novo Assembly and Annotation of 11 Diverse Shrub Willow (Salix) Genomes Reveals Novel Gene Organization in Sex-Linked Regions.</title>
        <authorList>
            <person name="Hyden B."/>
            <person name="Feng K."/>
            <person name="Yates T.B."/>
            <person name="Jawdy S."/>
            <person name="Cereghino C."/>
            <person name="Smart L.B."/>
            <person name="Muchero W."/>
        </authorList>
    </citation>
    <scope>NUCLEOTIDE SEQUENCE</scope>
    <source>
        <tissue evidence="2">Shoot tip</tissue>
    </source>
</reference>
<name>A0A9Q0ZH64_SALPP</name>
<evidence type="ECO:0000313" key="3">
    <source>
        <dbReference type="Proteomes" id="UP001151532"/>
    </source>
</evidence>
<feature type="region of interest" description="Disordered" evidence="1">
    <location>
        <begin position="70"/>
        <end position="112"/>
    </location>
</feature>
<dbReference type="AlphaFoldDB" id="A0A9Q0ZH64"/>
<feature type="compositionally biased region" description="Polar residues" evidence="1">
    <location>
        <begin position="78"/>
        <end position="95"/>
    </location>
</feature>
<proteinExistence type="predicted"/>
<evidence type="ECO:0000256" key="1">
    <source>
        <dbReference type="SAM" id="MobiDB-lite"/>
    </source>
</evidence>
<keyword evidence="3" id="KW-1185">Reference proteome</keyword>
<sequence>MPGRYLHPHGLSCTNGKESPTALKNTWLKKLRRKPRQPATFLPLTDCVMRVKLFKLKSCKAELKSCKAGIEEEGSSMPCGSQVSSEGDEATTTSPAVRKKKSGRKKKGSKGL</sequence>
<gene>
    <name evidence="2" type="ORF">OIU79_001652</name>
</gene>
<evidence type="ECO:0000313" key="2">
    <source>
        <dbReference type="EMBL" id="KAJ6734430.1"/>
    </source>
</evidence>
<feature type="compositionally biased region" description="Basic residues" evidence="1">
    <location>
        <begin position="97"/>
        <end position="112"/>
    </location>
</feature>
<accession>A0A9Q0ZH64</accession>
<reference evidence="2" key="1">
    <citation type="submission" date="2022-11" db="EMBL/GenBank/DDBJ databases">
        <authorList>
            <person name="Hyden B.L."/>
            <person name="Feng K."/>
            <person name="Yates T."/>
            <person name="Jawdy S."/>
            <person name="Smart L.B."/>
            <person name="Muchero W."/>
        </authorList>
    </citation>
    <scope>NUCLEOTIDE SEQUENCE</scope>
    <source>
        <tissue evidence="2">Shoot tip</tissue>
    </source>
</reference>
<protein>
    <submittedName>
        <fullName evidence="2">Uncharacterized protein</fullName>
    </submittedName>
</protein>